<gene>
    <name evidence="1" type="ORF">GALL_431910</name>
</gene>
<name>A0A1J5PUK0_9ZZZZ</name>
<proteinExistence type="predicted"/>
<organism evidence="1">
    <name type="scientific">mine drainage metagenome</name>
    <dbReference type="NCBI Taxonomy" id="410659"/>
    <lineage>
        <taxon>unclassified sequences</taxon>
        <taxon>metagenomes</taxon>
        <taxon>ecological metagenomes</taxon>
    </lineage>
</organism>
<dbReference type="EMBL" id="MLJW01002261">
    <property type="protein sequence ID" value="OIQ75145.1"/>
    <property type="molecule type" value="Genomic_DNA"/>
</dbReference>
<protein>
    <submittedName>
        <fullName evidence="1">Uncharacterized protein</fullName>
    </submittedName>
</protein>
<evidence type="ECO:0000313" key="1">
    <source>
        <dbReference type="EMBL" id="OIQ75145.1"/>
    </source>
</evidence>
<reference evidence="1" key="1">
    <citation type="submission" date="2016-10" db="EMBL/GenBank/DDBJ databases">
        <title>Sequence of Gallionella enrichment culture.</title>
        <authorList>
            <person name="Poehlein A."/>
            <person name="Muehling M."/>
            <person name="Daniel R."/>
        </authorList>
    </citation>
    <scope>NUCLEOTIDE SEQUENCE</scope>
</reference>
<comment type="caution">
    <text evidence="1">The sequence shown here is derived from an EMBL/GenBank/DDBJ whole genome shotgun (WGS) entry which is preliminary data.</text>
</comment>
<dbReference type="AlphaFoldDB" id="A0A1J5PUK0"/>
<sequence>MRVVITHDIADDAGRFVVAAVWPVPAVVHCVKHAAVDWLEAVANVGQRSADDDAHRIVKIRPRHLNLDVD</sequence>
<accession>A0A1J5PUK0</accession>